<reference evidence="6" key="1">
    <citation type="journal article" date="2014" name="Int. J. Syst. Evol. Microbiol.">
        <title>Complete genome sequence of Corynebacterium casei LMG S-19264T (=DSM 44701T), isolated from a smear-ripened cheese.</title>
        <authorList>
            <consortium name="US DOE Joint Genome Institute (JGI-PGF)"/>
            <person name="Walter F."/>
            <person name="Albersmeier A."/>
            <person name="Kalinowski J."/>
            <person name="Ruckert C."/>
        </authorList>
    </citation>
    <scope>NUCLEOTIDE SEQUENCE</scope>
    <source>
        <strain evidence="6">NBRC 101628</strain>
    </source>
</reference>
<dbReference type="InterPro" id="IPR037171">
    <property type="entry name" value="NagB/RpiA_transferase-like"/>
</dbReference>
<evidence type="ECO:0000256" key="4">
    <source>
        <dbReference type="PIRSR" id="PIRSR006806-1"/>
    </source>
</evidence>
<accession>A0AA37RVA8</accession>
<evidence type="ECO:0000256" key="2">
    <source>
        <dbReference type="ARBA" id="ARBA00022741"/>
    </source>
</evidence>
<feature type="binding site" evidence="4">
    <location>
        <position position="55"/>
    </location>
    <ligand>
        <name>substrate</name>
    </ligand>
</feature>
<feature type="binding site" evidence="4">
    <location>
        <begin position="4"/>
        <end position="8"/>
    </location>
    <ligand>
        <name>ATP</name>
        <dbReference type="ChEBI" id="CHEBI:30616"/>
    </ligand>
</feature>
<dbReference type="PANTHER" id="PTHR23407">
    <property type="entry name" value="ATPASE INHIBITOR/5-FORMYLTETRAHYDROFOLATE CYCLO-LIGASE"/>
    <property type="match status" value="1"/>
</dbReference>
<name>A0AA37RVA8_9GAMM</name>
<dbReference type="InterPro" id="IPR002698">
    <property type="entry name" value="FTHF_cligase"/>
</dbReference>
<gene>
    <name evidence="6" type="ORF">GCM10007895_08250</name>
</gene>
<sequence length="189" mass="21154">MDTRQAIRQQMRDARRALSAEQQTQAEHQLATQLVNFCALKQLSRVALYLSFDGEIGTKAAIQALWQADVQVALPILHPFSQGHLLFIDYRPDTPMRCNRYGIQEPQLDCSAVIPLAQLDAIFTPLVAFDSRGNRLGMGGGFYDRTLASDHAPKAYGLAHPIQEQRALPVESWDQPLHGIITSDKIFEL</sequence>
<comment type="caution">
    <text evidence="6">The sequence shown here is derived from an EMBL/GenBank/DDBJ whole genome shotgun (WGS) entry which is preliminary data.</text>
</comment>
<feature type="binding site" evidence="4">
    <location>
        <position position="50"/>
    </location>
    <ligand>
        <name>substrate</name>
    </ligand>
</feature>
<dbReference type="Gene3D" id="3.40.50.10420">
    <property type="entry name" value="NagB/RpiA/CoA transferase-like"/>
    <property type="match status" value="1"/>
</dbReference>
<comment type="catalytic activity">
    <reaction evidence="5">
        <text>(6S)-5-formyl-5,6,7,8-tetrahydrofolate + ATP = (6R)-5,10-methenyltetrahydrofolate + ADP + phosphate</text>
        <dbReference type="Rhea" id="RHEA:10488"/>
        <dbReference type="ChEBI" id="CHEBI:30616"/>
        <dbReference type="ChEBI" id="CHEBI:43474"/>
        <dbReference type="ChEBI" id="CHEBI:57455"/>
        <dbReference type="ChEBI" id="CHEBI:57457"/>
        <dbReference type="ChEBI" id="CHEBI:456216"/>
        <dbReference type="EC" id="6.3.3.2"/>
    </reaction>
</comment>
<proteinExistence type="inferred from homology"/>
<dbReference type="GO" id="GO:0005524">
    <property type="term" value="F:ATP binding"/>
    <property type="evidence" value="ECO:0007669"/>
    <property type="project" value="UniProtKB-KW"/>
</dbReference>
<dbReference type="EMBL" id="BSNC01000003">
    <property type="protein sequence ID" value="GLP95519.1"/>
    <property type="molecule type" value="Genomic_DNA"/>
</dbReference>
<keyword evidence="7" id="KW-1185">Reference proteome</keyword>
<evidence type="ECO:0000313" key="6">
    <source>
        <dbReference type="EMBL" id="GLP95519.1"/>
    </source>
</evidence>
<keyword evidence="5" id="KW-0479">Metal-binding</keyword>
<dbReference type="AlphaFoldDB" id="A0AA37RVA8"/>
<evidence type="ECO:0000313" key="7">
    <source>
        <dbReference type="Proteomes" id="UP001161422"/>
    </source>
</evidence>
<dbReference type="GO" id="GO:0046872">
    <property type="term" value="F:metal ion binding"/>
    <property type="evidence" value="ECO:0007669"/>
    <property type="project" value="UniProtKB-KW"/>
</dbReference>
<dbReference type="GO" id="GO:0035999">
    <property type="term" value="P:tetrahydrofolate interconversion"/>
    <property type="evidence" value="ECO:0007669"/>
    <property type="project" value="TreeGrafter"/>
</dbReference>
<keyword evidence="3 4" id="KW-0067">ATP-binding</keyword>
<dbReference type="PIRSF" id="PIRSF006806">
    <property type="entry name" value="FTHF_cligase"/>
    <property type="match status" value="1"/>
</dbReference>
<dbReference type="GO" id="GO:0030272">
    <property type="term" value="F:5-formyltetrahydrofolate cyclo-ligase activity"/>
    <property type="evidence" value="ECO:0007669"/>
    <property type="project" value="UniProtKB-EC"/>
</dbReference>
<feature type="binding site" evidence="4">
    <location>
        <begin position="135"/>
        <end position="143"/>
    </location>
    <ligand>
        <name>ATP</name>
        <dbReference type="ChEBI" id="CHEBI:30616"/>
    </ligand>
</feature>
<dbReference type="GO" id="GO:0009396">
    <property type="term" value="P:folic acid-containing compound biosynthetic process"/>
    <property type="evidence" value="ECO:0007669"/>
    <property type="project" value="TreeGrafter"/>
</dbReference>
<evidence type="ECO:0000256" key="3">
    <source>
        <dbReference type="ARBA" id="ARBA00022840"/>
    </source>
</evidence>
<comment type="cofactor">
    <cofactor evidence="5">
        <name>Mg(2+)</name>
        <dbReference type="ChEBI" id="CHEBI:18420"/>
    </cofactor>
</comment>
<protein>
    <recommendedName>
        <fullName evidence="5">5-formyltetrahydrofolate cyclo-ligase</fullName>
        <ecNumber evidence="5">6.3.3.2</ecNumber>
    </recommendedName>
</protein>
<dbReference type="PANTHER" id="PTHR23407:SF1">
    <property type="entry name" value="5-FORMYLTETRAHYDROFOLATE CYCLO-LIGASE"/>
    <property type="match status" value="1"/>
</dbReference>
<dbReference type="Proteomes" id="UP001161422">
    <property type="component" value="Unassembled WGS sequence"/>
</dbReference>
<evidence type="ECO:0000256" key="1">
    <source>
        <dbReference type="ARBA" id="ARBA00010638"/>
    </source>
</evidence>
<evidence type="ECO:0000256" key="5">
    <source>
        <dbReference type="RuleBase" id="RU361279"/>
    </source>
</evidence>
<dbReference type="EC" id="6.3.3.2" evidence="5"/>
<dbReference type="Pfam" id="PF01812">
    <property type="entry name" value="5-FTHF_cyc-lig"/>
    <property type="match status" value="1"/>
</dbReference>
<dbReference type="InterPro" id="IPR024185">
    <property type="entry name" value="FTHF_cligase-like_sf"/>
</dbReference>
<comment type="similarity">
    <text evidence="1 5">Belongs to the 5-formyltetrahydrofolate cyclo-ligase family.</text>
</comment>
<reference evidence="6" key="2">
    <citation type="submission" date="2023-01" db="EMBL/GenBank/DDBJ databases">
        <title>Draft genome sequence of Paraferrimonas sedimenticola strain NBRC 101628.</title>
        <authorList>
            <person name="Sun Q."/>
            <person name="Mori K."/>
        </authorList>
    </citation>
    <scope>NUCLEOTIDE SEQUENCE</scope>
    <source>
        <strain evidence="6">NBRC 101628</strain>
    </source>
</reference>
<keyword evidence="5" id="KW-0460">Magnesium</keyword>
<keyword evidence="2 4" id="KW-0547">Nucleotide-binding</keyword>
<dbReference type="RefSeq" id="WP_095505519.1">
    <property type="nucleotide sequence ID" value="NZ_BSNC01000003.1"/>
</dbReference>
<organism evidence="6 7">
    <name type="scientific">Paraferrimonas sedimenticola</name>
    <dbReference type="NCBI Taxonomy" id="375674"/>
    <lineage>
        <taxon>Bacteria</taxon>
        <taxon>Pseudomonadati</taxon>
        <taxon>Pseudomonadota</taxon>
        <taxon>Gammaproteobacteria</taxon>
        <taxon>Alteromonadales</taxon>
        <taxon>Ferrimonadaceae</taxon>
        <taxon>Paraferrimonas</taxon>
    </lineage>
</organism>
<dbReference type="SUPFAM" id="SSF100950">
    <property type="entry name" value="NagB/RpiA/CoA transferase-like"/>
    <property type="match status" value="1"/>
</dbReference>
<dbReference type="NCBIfam" id="TIGR02727">
    <property type="entry name" value="MTHFS_bact"/>
    <property type="match status" value="1"/>
</dbReference>